<organism evidence="2 3">
    <name type="scientific">Popillia japonica</name>
    <name type="common">Japanese beetle</name>
    <dbReference type="NCBI Taxonomy" id="7064"/>
    <lineage>
        <taxon>Eukaryota</taxon>
        <taxon>Metazoa</taxon>
        <taxon>Ecdysozoa</taxon>
        <taxon>Arthropoda</taxon>
        <taxon>Hexapoda</taxon>
        <taxon>Insecta</taxon>
        <taxon>Pterygota</taxon>
        <taxon>Neoptera</taxon>
        <taxon>Endopterygota</taxon>
        <taxon>Coleoptera</taxon>
        <taxon>Polyphaga</taxon>
        <taxon>Scarabaeiformia</taxon>
        <taxon>Scarabaeidae</taxon>
        <taxon>Rutelinae</taxon>
        <taxon>Popillia</taxon>
    </lineage>
</organism>
<feature type="compositionally biased region" description="Basic residues" evidence="1">
    <location>
        <begin position="112"/>
        <end position="121"/>
    </location>
</feature>
<gene>
    <name evidence="2" type="ORF">QE152_g25787</name>
</gene>
<evidence type="ECO:0000313" key="2">
    <source>
        <dbReference type="EMBL" id="KAK9710799.1"/>
    </source>
</evidence>
<dbReference type="Proteomes" id="UP001458880">
    <property type="component" value="Unassembled WGS sequence"/>
</dbReference>
<dbReference type="AlphaFoldDB" id="A0AAW1K0C1"/>
<protein>
    <submittedName>
        <fullName evidence="2">Uncharacterized protein</fullName>
    </submittedName>
</protein>
<sequence length="155" mass="17091">MTIFSGTHTLLTETSRISSVPGYGNPSVGPQIDRLLPHTLLTETSRISSVPGYGNPSVGPQIDRLLRVPGFAAGEPFEEKLTLSRIVPGGSQRAGNCAFFSPTPRNRSSRFLPKKATHPPRRKKIAHFFRQPLEIGRPVFSPRKLLILPGERRRG</sequence>
<evidence type="ECO:0000256" key="1">
    <source>
        <dbReference type="SAM" id="MobiDB-lite"/>
    </source>
</evidence>
<feature type="region of interest" description="Disordered" evidence="1">
    <location>
        <begin position="100"/>
        <end position="121"/>
    </location>
</feature>
<comment type="caution">
    <text evidence="2">The sequence shown here is derived from an EMBL/GenBank/DDBJ whole genome shotgun (WGS) entry which is preliminary data.</text>
</comment>
<keyword evidence="3" id="KW-1185">Reference proteome</keyword>
<proteinExistence type="predicted"/>
<accession>A0AAW1K0C1</accession>
<evidence type="ECO:0000313" key="3">
    <source>
        <dbReference type="Proteomes" id="UP001458880"/>
    </source>
</evidence>
<name>A0AAW1K0C1_POPJA</name>
<reference evidence="2 3" key="1">
    <citation type="journal article" date="2024" name="BMC Genomics">
        <title>De novo assembly and annotation of Popillia japonica's genome with initial clues to its potential as an invasive pest.</title>
        <authorList>
            <person name="Cucini C."/>
            <person name="Boschi S."/>
            <person name="Funari R."/>
            <person name="Cardaioli E."/>
            <person name="Iannotti N."/>
            <person name="Marturano G."/>
            <person name="Paoli F."/>
            <person name="Bruttini M."/>
            <person name="Carapelli A."/>
            <person name="Frati F."/>
            <person name="Nardi F."/>
        </authorList>
    </citation>
    <scope>NUCLEOTIDE SEQUENCE [LARGE SCALE GENOMIC DNA]</scope>
    <source>
        <strain evidence="2">DMR45628</strain>
    </source>
</reference>
<dbReference type="EMBL" id="JASPKY010000288">
    <property type="protein sequence ID" value="KAK9710799.1"/>
    <property type="molecule type" value="Genomic_DNA"/>
</dbReference>